<proteinExistence type="predicted"/>
<dbReference type="Gene3D" id="3.40.50.1820">
    <property type="entry name" value="alpha/beta hydrolase"/>
    <property type="match status" value="1"/>
</dbReference>
<accession>A0ABT8J0R2</accession>
<keyword evidence="4" id="KW-1185">Reference proteome</keyword>
<dbReference type="SUPFAM" id="SSF53474">
    <property type="entry name" value="alpha/beta-Hydrolases"/>
    <property type="match status" value="1"/>
</dbReference>
<comment type="caution">
    <text evidence="3">The sequence shown here is derived from an EMBL/GenBank/DDBJ whole genome shotgun (WGS) entry which is preliminary data.</text>
</comment>
<evidence type="ECO:0000256" key="1">
    <source>
        <dbReference type="SAM" id="Phobius"/>
    </source>
</evidence>
<dbReference type="InterPro" id="IPR029058">
    <property type="entry name" value="AB_hydrolase_fold"/>
</dbReference>
<organism evidence="3 4">
    <name type="scientific">Leifsonia virtsii</name>
    <dbReference type="NCBI Taxonomy" id="3035915"/>
    <lineage>
        <taxon>Bacteria</taxon>
        <taxon>Bacillati</taxon>
        <taxon>Actinomycetota</taxon>
        <taxon>Actinomycetes</taxon>
        <taxon>Micrococcales</taxon>
        <taxon>Microbacteriaceae</taxon>
        <taxon>Leifsonia</taxon>
    </lineage>
</organism>
<gene>
    <name evidence="3" type="ORF">P5G59_11935</name>
</gene>
<dbReference type="Proteomes" id="UP001174210">
    <property type="component" value="Unassembled WGS sequence"/>
</dbReference>
<dbReference type="EMBL" id="JAROCB010000003">
    <property type="protein sequence ID" value="MDN4597854.1"/>
    <property type="molecule type" value="Genomic_DNA"/>
</dbReference>
<name>A0ABT8J0R2_9MICO</name>
<dbReference type="Pfam" id="PF12697">
    <property type="entry name" value="Abhydrolase_6"/>
    <property type="match status" value="1"/>
</dbReference>
<feature type="domain" description="AB hydrolase-1" evidence="2">
    <location>
        <begin position="342"/>
        <end position="578"/>
    </location>
</feature>
<keyword evidence="1" id="KW-1133">Transmembrane helix</keyword>
<evidence type="ECO:0000313" key="4">
    <source>
        <dbReference type="Proteomes" id="UP001174210"/>
    </source>
</evidence>
<dbReference type="RefSeq" id="WP_301219168.1">
    <property type="nucleotide sequence ID" value="NZ_JAROCB010000003.1"/>
</dbReference>
<sequence>MTHARLKGVFAPIDIDREGTLRSIERLTAATTAVSSAEYLARPREFGRGSLGDWTIIGQRFSHLPKWQQRILEAASRPGVSRALHAGRLLAAAVLLAPTPSKLRAFADGYLALSAAALYPRSTYGSDGSDQVGFQTSSATFVARVIPTQQVQDGAIWYVALQSALAYAVSGWVKVFGRSWRTGTAVPGVMRTHAYGNKRLWEFFKDRPRVALMSAHAMLAFEGLFPLVFLAKGRLTKPFLLAAAGFHTAIAGSMGLGRFLTAFGSMLPAIAYATNDRPKSKLVPAMALTTIAAALVGGAAGGLMRSSRVRRGHHGDHRITCSSGNSLRYQRRRSSRRGAPVLVLEHGMASTPEHFAWIIEHLPADTEVITYWRAGYGPSENISGGYGIDDSGEDLADLVESLPADVGPIFLGGHSLGGLVARHAAQVTDRPIAGVIYLDSSHPGQLSLSDGQRRGADGLSTAFTAVPSSLRVGLGWLLPRPAWVRSLPEHAQGRALDQYRDFRLWLAGSREWATARRRFSRKRGSALAAMTVPALVVTAELTLRGDPAQDRLHADLAGSHRDQATRVVIRGADHDSILTRREHAEAASEAIVTFMSEAAA</sequence>
<keyword evidence="1" id="KW-0812">Transmembrane</keyword>
<dbReference type="GO" id="GO:0016787">
    <property type="term" value="F:hydrolase activity"/>
    <property type="evidence" value="ECO:0007669"/>
    <property type="project" value="UniProtKB-KW"/>
</dbReference>
<protein>
    <submittedName>
        <fullName evidence="3">Alpha/beta fold hydrolase</fullName>
    </submittedName>
</protein>
<reference evidence="3" key="1">
    <citation type="submission" date="2023-03" db="EMBL/GenBank/DDBJ databases">
        <title>MT1 and MT2 Draft Genomes of Novel Species.</title>
        <authorList>
            <person name="Venkateswaran K."/>
        </authorList>
    </citation>
    <scope>NUCLEOTIDE SEQUENCE</scope>
    <source>
        <strain evidence="3">F6_8S_P_1A</strain>
    </source>
</reference>
<feature type="transmembrane region" description="Helical" evidence="1">
    <location>
        <begin position="210"/>
        <end position="231"/>
    </location>
</feature>
<evidence type="ECO:0000313" key="3">
    <source>
        <dbReference type="EMBL" id="MDN4597854.1"/>
    </source>
</evidence>
<keyword evidence="1" id="KW-0472">Membrane</keyword>
<keyword evidence="3" id="KW-0378">Hydrolase</keyword>
<feature type="transmembrane region" description="Helical" evidence="1">
    <location>
        <begin position="282"/>
        <end position="304"/>
    </location>
</feature>
<evidence type="ECO:0000259" key="2">
    <source>
        <dbReference type="Pfam" id="PF12697"/>
    </source>
</evidence>
<feature type="transmembrane region" description="Helical" evidence="1">
    <location>
        <begin position="238"/>
        <end position="262"/>
    </location>
</feature>
<dbReference type="InterPro" id="IPR000073">
    <property type="entry name" value="AB_hydrolase_1"/>
</dbReference>